<keyword evidence="4" id="KW-1185">Reference proteome</keyword>
<accession>A0AA38GJK0</accession>
<name>A0AA38GJK0_TAXCH</name>
<reference evidence="3 4" key="1">
    <citation type="journal article" date="2021" name="Nat. Plants">
        <title>The Taxus genome provides insights into paclitaxel biosynthesis.</title>
        <authorList>
            <person name="Xiong X."/>
            <person name="Gou J."/>
            <person name="Liao Q."/>
            <person name="Li Y."/>
            <person name="Zhou Q."/>
            <person name="Bi G."/>
            <person name="Li C."/>
            <person name="Du R."/>
            <person name="Wang X."/>
            <person name="Sun T."/>
            <person name="Guo L."/>
            <person name="Liang H."/>
            <person name="Lu P."/>
            <person name="Wu Y."/>
            <person name="Zhang Z."/>
            <person name="Ro D.K."/>
            <person name="Shang Y."/>
            <person name="Huang S."/>
            <person name="Yan J."/>
        </authorList>
    </citation>
    <scope>NUCLEOTIDE SEQUENCE [LARGE SCALE GENOMIC DNA]</scope>
    <source>
        <strain evidence="3">Ta-2019</strain>
    </source>
</reference>
<proteinExistence type="predicted"/>
<evidence type="ECO:0000256" key="1">
    <source>
        <dbReference type="SAM" id="MobiDB-lite"/>
    </source>
</evidence>
<dbReference type="AlphaFoldDB" id="A0AA38GJK0"/>
<comment type="caution">
    <text evidence="3">The sequence shown here is derived from an EMBL/GenBank/DDBJ whole genome shotgun (WGS) entry which is preliminary data.</text>
</comment>
<dbReference type="Proteomes" id="UP000824469">
    <property type="component" value="Unassembled WGS sequence"/>
</dbReference>
<dbReference type="OMA" id="HRNAIAR"/>
<dbReference type="Pfam" id="PF10358">
    <property type="entry name" value="NT-C2"/>
    <property type="match status" value="1"/>
</dbReference>
<evidence type="ECO:0000259" key="2">
    <source>
        <dbReference type="PROSITE" id="PS51840"/>
    </source>
</evidence>
<evidence type="ECO:0000313" key="4">
    <source>
        <dbReference type="Proteomes" id="UP000824469"/>
    </source>
</evidence>
<feature type="non-terminal residue" evidence="3">
    <location>
        <position position="1"/>
    </location>
</feature>
<sequence>MEDQENETEEEEEGENESVVGIEKPKLTVEIKWKGGKGKLSSPFKRRSIKRNCTGEQCIGENGIVEWNEEFDNVCLLTMLKDSAFNPWDVSFSIISGLSQESKSKPSIIGIASLNLGDYASPVENTNRVTKIPVTCCTGGMAPEASTI</sequence>
<dbReference type="PROSITE" id="PS51840">
    <property type="entry name" value="C2_NT"/>
    <property type="match status" value="1"/>
</dbReference>
<gene>
    <name evidence="3" type="ORF">KI387_017302</name>
</gene>
<organism evidence="3 4">
    <name type="scientific">Taxus chinensis</name>
    <name type="common">Chinese yew</name>
    <name type="synonym">Taxus wallichiana var. chinensis</name>
    <dbReference type="NCBI Taxonomy" id="29808"/>
    <lineage>
        <taxon>Eukaryota</taxon>
        <taxon>Viridiplantae</taxon>
        <taxon>Streptophyta</taxon>
        <taxon>Embryophyta</taxon>
        <taxon>Tracheophyta</taxon>
        <taxon>Spermatophyta</taxon>
        <taxon>Pinopsida</taxon>
        <taxon>Pinidae</taxon>
        <taxon>Conifers II</taxon>
        <taxon>Cupressales</taxon>
        <taxon>Taxaceae</taxon>
        <taxon>Taxus</taxon>
    </lineage>
</organism>
<dbReference type="EMBL" id="JAHRHJ020000003">
    <property type="protein sequence ID" value="KAH9322663.1"/>
    <property type="molecule type" value="Genomic_DNA"/>
</dbReference>
<feature type="compositionally biased region" description="Acidic residues" evidence="1">
    <location>
        <begin position="1"/>
        <end position="16"/>
    </location>
</feature>
<feature type="domain" description="C2 NT-type" evidence="2">
    <location>
        <begin position="1"/>
        <end position="148"/>
    </location>
</feature>
<dbReference type="PANTHER" id="PTHR31182:SF21">
    <property type="entry name" value="C2 NT-TYPE DOMAIN-CONTAINING PROTEIN"/>
    <property type="match status" value="1"/>
</dbReference>
<dbReference type="InterPro" id="IPR019448">
    <property type="entry name" value="NT-C2"/>
</dbReference>
<protein>
    <recommendedName>
        <fullName evidence="2">C2 NT-type domain-containing protein</fullName>
    </recommendedName>
</protein>
<evidence type="ECO:0000313" key="3">
    <source>
        <dbReference type="EMBL" id="KAH9322663.1"/>
    </source>
</evidence>
<dbReference type="PANTHER" id="PTHR31182">
    <property type="entry name" value="C2 NT-TYPE DOMAIN-CONTAINING PROTEIN"/>
    <property type="match status" value="1"/>
</dbReference>
<feature type="region of interest" description="Disordered" evidence="1">
    <location>
        <begin position="1"/>
        <end position="23"/>
    </location>
</feature>